<dbReference type="PROSITE" id="PS50850">
    <property type="entry name" value="MFS"/>
    <property type="match status" value="1"/>
</dbReference>
<dbReference type="InterPro" id="IPR036259">
    <property type="entry name" value="MFS_trans_sf"/>
</dbReference>
<reference evidence="8" key="1">
    <citation type="journal article" date="2020" name="mSystems">
        <title>Genome- and Community-Level Interaction Insights into Carbon Utilization and Element Cycling Functions of Hydrothermarchaeota in Hydrothermal Sediment.</title>
        <authorList>
            <person name="Zhou Z."/>
            <person name="Liu Y."/>
            <person name="Xu W."/>
            <person name="Pan J."/>
            <person name="Luo Z.H."/>
            <person name="Li M."/>
        </authorList>
    </citation>
    <scope>NUCLEOTIDE SEQUENCE [LARGE SCALE GENOMIC DNA]</scope>
    <source>
        <strain evidence="8">SpSt-1125</strain>
    </source>
</reference>
<feature type="transmembrane region" description="Helical" evidence="6">
    <location>
        <begin position="30"/>
        <end position="54"/>
    </location>
</feature>
<gene>
    <name evidence="8" type="ORF">ENM88_01770</name>
</gene>
<feature type="transmembrane region" description="Helical" evidence="6">
    <location>
        <begin position="86"/>
        <end position="107"/>
    </location>
</feature>
<evidence type="ECO:0000259" key="7">
    <source>
        <dbReference type="PROSITE" id="PS50850"/>
    </source>
</evidence>
<dbReference type="EMBL" id="DRZM01000059">
    <property type="protein sequence ID" value="HHP04465.1"/>
    <property type="molecule type" value="Genomic_DNA"/>
</dbReference>
<evidence type="ECO:0000256" key="5">
    <source>
        <dbReference type="ARBA" id="ARBA00023136"/>
    </source>
</evidence>
<feature type="transmembrane region" description="Helical" evidence="6">
    <location>
        <begin position="298"/>
        <end position="316"/>
    </location>
</feature>
<feature type="transmembrane region" description="Helical" evidence="6">
    <location>
        <begin position="337"/>
        <end position="361"/>
    </location>
</feature>
<dbReference type="AlphaFoldDB" id="A0A7J3X5Z0"/>
<protein>
    <submittedName>
        <fullName evidence="8">MFS transporter</fullName>
    </submittedName>
</protein>
<dbReference type="GO" id="GO:0016020">
    <property type="term" value="C:membrane"/>
    <property type="evidence" value="ECO:0007669"/>
    <property type="project" value="UniProtKB-SubCell"/>
</dbReference>
<dbReference type="PANTHER" id="PTHR23505:SF79">
    <property type="entry name" value="PROTEIN SPINSTER"/>
    <property type="match status" value="1"/>
</dbReference>
<feature type="transmembrane region" description="Helical" evidence="6">
    <location>
        <begin position="187"/>
        <end position="207"/>
    </location>
</feature>
<dbReference type="InterPro" id="IPR020846">
    <property type="entry name" value="MFS_dom"/>
</dbReference>
<feature type="transmembrane region" description="Helical" evidence="6">
    <location>
        <begin position="61"/>
        <end position="80"/>
    </location>
</feature>
<dbReference type="InterPro" id="IPR005829">
    <property type="entry name" value="Sugar_transporter_CS"/>
</dbReference>
<dbReference type="PANTHER" id="PTHR23505">
    <property type="entry name" value="SPINSTER"/>
    <property type="match status" value="1"/>
</dbReference>
<dbReference type="GO" id="GO:0022857">
    <property type="term" value="F:transmembrane transporter activity"/>
    <property type="evidence" value="ECO:0007669"/>
    <property type="project" value="InterPro"/>
</dbReference>
<comment type="caution">
    <text evidence="8">The sequence shown here is derived from an EMBL/GenBank/DDBJ whole genome shotgun (WGS) entry which is preliminary data.</text>
</comment>
<feature type="transmembrane region" description="Helical" evidence="6">
    <location>
        <begin position="268"/>
        <end position="286"/>
    </location>
</feature>
<evidence type="ECO:0000256" key="2">
    <source>
        <dbReference type="ARBA" id="ARBA00022448"/>
    </source>
</evidence>
<accession>A0A7J3X5Z0</accession>
<dbReference type="Pfam" id="PF07690">
    <property type="entry name" value="MFS_1"/>
    <property type="match status" value="1"/>
</dbReference>
<evidence type="ECO:0000256" key="4">
    <source>
        <dbReference type="ARBA" id="ARBA00022989"/>
    </source>
</evidence>
<dbReference type="PROSITE" id="PS00216">
    <property type="entry name" value="SUGAR_TRANSPORT_1"/>
    <property type="match status" value="1"/>
</dbReference>
<feature type="transmembrane region" description="Helical" evidence="6">
    <location>
        <begin position="148"/>
        <end position="166"/>
    </location>
</feature>
<dbReference type="InterPro" id="IPR011701">
    <property type="entry name" value="MFS"/>
</dbReference>
<keyword evidence="2" id="KW-0813">Transport</keyword>
<feature type="transmembrane region" description="Helical" evidence="6">
    <location>
        <begin position="119"/>
        <end position="142"/>
    </location>
</feature>
<dbReference type="InterPro" id="IPR044770">
    <property type="entry name" value="MFS_spinster-like"/>
</dbReference>
<organism evidence="8">
    <name type="scientific">Thermofilum pendens</name>
    <dbReference type="NCBI Taxonomy" id="2269"/>
    <lineage>
        <taxon>Archaea</taxon>
        <taxon>Thermoproteota</taxon>
        <taxon>Thermoprotei</taxon>
        <taxon>Thermofilales</taxon>
        <taxon>Thermofilaceae</taxon>
        <taxon>Thermofilum</taxon>
    </lineage>
</organism>
<keyword evidence="4 6" id="KW-1133">Transmembrane helix</keyword>
<keyword evidence="5 6" id="KW-0472">Membrane</keyword>
<evidence type="ECO:0000256" key="1">
    <source>
        <dbReference type="ARBA" id="ARBA00004141"/>
    </source>
</evidence>
<sequence>MMGYYMLNPILRTLRSEGLLIGATEAEWRFYAGLIATLLQGVGLAVTPFTGILADKFGRRPVILALSLVMGAGLLLVSTAGDYWSLLSFFVLYGAGYVGMGPAMYAFISDIVPSERRALGYAVYYSSSVMAMILGIVIAGALLGWRSAYAAAGLATLVFGALLVVFSKGKGAPATGVSTRYSLRGALPSLSNPIVAAIILMITPWTIPWGALSVFSIDYISTKWGLPTATASLVIALATLSIAVGHIAGGLLSDRLASREGLVGRVKVSILGVALGYLAMSSMILYPYPYGDTSLRALLLPALLALAGMMFTTFTYPNINTVLSEVVAPEYRGTVFAVYNVLNNLGWTLGPLFYTSLLLTLSQLTDLLTAMTMAAFTTVSLWLLALAVWLYVRKTLLRRAATA</sequence>
<feature type="transmembrane region" description="Helical" evidence="6">
    <location>
        <begin position="227"/>
        <end position="248"/>
    </location>
</feature>
<name>A0A7J3X5Z0_THEPE</name>
<evidence type="ECO:0000313" key="8">
    <source>
        <dbReference type="EMBL" id="HHP04465.1"/>
    </source>
</evidence>
<feature type="domain" description="Major facilitator superfamily (MFS) profile" evidence="7">
    <location>
        <begin position="1"/>
        <end position="396"/>
    </location>
</feature>
<evidence type="ECO:0000256" key="3">
    <source>
        <dbReference type="ARBA" id="ARBA00022692"/>
    </source>
</evidence>
<dbReference type="Gene3D" id="1.20.1250.20">
    <property type="entry name" value="MFS general substrate transporter like domains"/>
    <property type="match status" value="1"/>
</dbReference>
<evidence type="ECO:0000256" key="6">
    <source>
        <dbReference type="SAM" id="Phobius"/>
    </source>
</evidence>
<feature type="transmembrane region" description="Helical" evidence="6">
    <location>
        <begin position="367"/>
        <end position="392"/>
    </location>
</feature>
<proteinExistence type="predicted"/>
<keyword evidence="3 6" id="KW-0812">Transmembrane</keyword>
<comment type="subcellular location">
    <subcellularLocation>
        <location evidence="1">Membrane</location>
        <topology evidence="1">Multi-pass membrane protein</topology>
    </subcellularLocation>
</comment>
<dbReference type="SUPFAM" id="SSF103473">
    <property type="entry name" value="MFS general substrate transporter"/>
    <property type="match status" value="1"/>
</dbReference>